<name>A0AAW7JL35_9BACT</name>
<dbReference type="InterPro" id="IPR013096">
    <property type="entry name" value="Cupin_2"/>
</dbReference>
<evidence type="ECO:0000313" key="5">
    <source>
        <dbReference type="Proteomes" id="UP001168478"/>
    </source>
</evidence>
<organism evidence="3 5">
    <name type="scientific">Leyella lascolaii</name>
    <dbReference type="NCBI Taxonomy" id="1776379"/>
    <lineage>
        <taxon>Bacteria</taxon>
        <taxon>Pseudomonadati</taxon>
        <taxon>Bacteroidota</taxon>
        <taxon>Bacteroidia</taxon>
        <taxon>Bacteroidales</taxon>
        <taxon>Prevotellaceae</taxon>
        <taxon>Leyella</taxon>
    </lineage>
</organism>
<dbReference type="InterPro" id="IPR011051">
    <property type="entry name" value="RmlC_Cupin_sf"/>
</dbReference>
<evidence type="ECO:0000313" key="2">
    <source>
        <dbReference type="EMBL" id="MDN0023324.1"/>
    </source>
</evidence>
<dbReference type="AlphaFoldDB" id="A0AAW7JL35"/>
<gene>
    <name evidence="2" type="ORF">QVN81_09865</name>
    <name evidence="3" type="ORF">QVN84_10610</name>
</gene>
<dbReference type="Proteomes" id="UP001167831">
    <property type="component" value="Unassembled WGS sequence"/>
</dbReference>
<reference evidence="3" key="2">
    <citation type="submission" date="2023-08" db="EMBL/GenBank/DDBJ databases">
        <title>Identification and characterization of horizontal gene transfer across gut microbiota members of farm animals based on homology search.</title>
        <authorList>
            <person name="Schwarzerova J."/>
            <person name="Nykrynova M."/>
            <person name="Jureckova K."/>
            <person name="Cejkova D."/>
            <person name="Rychlik I."/>
        </authorList>
    </citation>
    <scope>NUCLEOTIDE SEQUENCE</scope>
    <source>
        <strain evidence="3">ET15</strain>
        <strain evidence="2">ET37</strain>
    </source>
</reference>
<dbReference type="SUPFAM" id="SSF51182">
    <property type="entry name" value="RmlC-like cupins"/>
    <property type="match status" value="1"/>
</dbReference>
<proteinExistence type="predicted"/>
<dbReference type="RefSeq" id="WP_289825733.1">
    <property type="nucleotide sequence ID" value="NZ_JAUEIE010000010.1"/>
</dbReference>
<accession>A0AAW7JL35</accession>
<protein>
    <submittedName>
        <fullName evidence="3">Cupin domain-containing protein</fullName>
    </submittedName>
</protein>
<evidence type="ECO:0000313" key="3">
    <source>
        <dbReference type="EMBL" id="MDN0025965.1"/>
    </source>
</evidence>
<dbReference type="Gene3D" id="2.60.120.10">
    <property type="entry name" value="Jelly Rolls"/>
    <property type="match status" value="1"/>
</dbReference>
<keyword evidence="4" id="KW-1185">Reference proteome</keyword>
<reference evidence="3" key="1">
    <citation type="submission" date="2023-06" db="EMBL/GenBank/DDBJ databases">
        <authorList>
            <person name="Zeman M."/>
            <person name="Kubasova T."/>
            <person name="Jahodarova E."/>
            <person name="Nykrynova M."/>
            <person name="Rychlik I."/>
        </authorList>
    </citation>
    <scope>NUCLEOTIDE SEQUENCE</scope>
    <source>
        <strain evidence="3">ET15</strain>
        <strain evidence="2">ET37</strain>
    </source>
</reference>
<feature type="domain" description="Cupin type-2" evidence="1">
    <location>
        <begin position="41"/>
        <end position="105"/>
    </location>
</feature>
<dbReference type="Pfam" id="PF07883">
    <property type="entry name" value="Cupin_2"/>
    <property type="match status" value="1"/>
</dbReference>
<dbReference type="EMBL" id="JAUEIF010000010">
    <property type="protein sequence ID" value="MDN0025965.1"/>
    <property type="molecule type" value="Genomic_DNA"/>
</dbReference>
<dbReference type="EMBL" id="JAUEIE010000010">
    <property type="protein sequence ID" value="MDN0023324.1"/>
    <property type="molecule type" value="Genomic_DNA"/>
</dbReference>
<evidence type="ECO:0000259" key="1">
    <source>
        <dbReference type="Pfam" id="PF07883"/>
    </source>
</evidence>
<dbReference type="Proteomes" id="UP001168478">
    <property type="component" value="Unassembled WGS sequence"/>
</dbReference>
<dbReference type="InterPro" id="IPR014710">
    <property type="entry name" value="RmlC-like_jellyroll"/>
</dbReference>
<comment type="caution">
    <text evidence="3">The sequence shown here is derived from an EMBL/GenBank/DDBJ whole genome shotgun (WGS) entry which is preliminary data.</text>
</comment>
<evidence type="ECO:0000313" key="4">
    <source>
        <dbReference type="Proteomes" id="UP001167831"/>
    </source>
</evidence>
<sequence length="110" mass="11655">MRKADLNSIAPQPTSHGCGMKRVLVSNGDVSSPVTQIAVTSLVKGERTGRHSHPTMDEFFLVRRGSIRITVGEDTEVFGADGFVSVPAGTAHEMEAVTDCEILTIGCAVV</sequence>